<proteinExistence type="predicted"/>
<sequence length="128" mass="14726">ATDSSANIPPHANLKMVDWELYEKRVNELLSEFQIDVCNLIESYNNFCNIIISTINECVVCSRSGSTTKVISPSTSHNNKHRTKNRIPLIWWNEKCTKTVNNCKQAYLEFKLNPCVDTFINFKRAQAL</sequence>
<dbReference type="AlphaFoldDB" id="A0A1E1VY81"/>
<evidence type="ECO:0000313" key="1">
    <source>
        <dbReference type="EMBL" id="JAT79688.1"/>
    </source>
</evidence>
<feature type="non-terminal residue" evidence="1">
    <location>
        <position position="1"/>
    </location>
</feature>
<accession>A0A1E1VY81</accession>
<reference evidence="1" key="1">
    <citation type="submission" date="2015-09" db="EMBL/GenBank/DDBJ databases">
        <title>De novo assembly of Pectinophora gossypiella (Pink Bollworm) gut transcriptome.</title>
        <authorList>
            <person name="Tassone E.E."/>
        </authorList>
    </citation>
    <scope>NUCLEOTIDE SEQUENCE</scope>
</reference>
<organism evidence="1">
    <name type="scientific">Pectinophora gossypiella</name>
    <name type="common">Cotton pink bollworm</name>
    <name type="synonym">Depressaria gossypiella</name>
    <dbReference type="NCBI Taxonomy" id="13191"/>
    <lineage>
        <taxon>Eukaryota</taxon>
        <taxon>Metazoa</taxon>
        <taxon>Ecdysozoa</taxon>
        <taxon>Arthropoda</taxon>
        <taxon>Hexapoda</taxon>
        <taxon>Insecta</taxon>
        <taxon>Pterygota</taxon>
        <taxon>Neoptera</taxon>
        <taxon>Endopterygota</taxon>
        <taxon>Lepidoptera</taxon>
        <taxon>Glossata</taxon>
        <taxon>Ditrysia</taxon>
        <taxon>Gelechioidea</taxon>
        <taxon>Gelechiidae</taxon>
        <taxon>Apatetrinae</taxon>
        <taxon>Pectinophora</taxon>
    </lineage>
</organism>
<protein>
    <submittedName>
        <fullName evidence="1">Uncharacterized protein</fullName>
    </submittedName>
</protein>
<gene>
    <name evidence="1" type="ORF">g.15026</name>
</gene>
<feature type="non-terminal residue" evidence="1">
    <location>
        <position position="128"/>
    </location>
</feature>
<dbReference type="EMBL" id="GDQN01011366">
    <property type="protein sequence ID" value="JAT79688.1"/>
    <property type="molecule type" value="Transcribed_RNA"/>
</dbReference>
<name>A0A1E1VY81_PECGO</name>